<evidence type="ECO:0000313" key="3">
    <source>
        <dbReference type="Proteomes" id="UP000762676"/>
    </source>
</evidence>
<feature type="domain" description="DDE-1" evidence="1">
    <location>
        <begin position="72"/>
        <end position="202"/>
    </location>
</feature>
<proteinExistence type="predicted"/>
<protein>
    <submittedName>
        <fullName evidence="2">Jerky protein</fullName>
    </submittedName>
</protein>
<evidence type="ECO:0000259" key="1">
    <source>
        <dbReference type="Pfam" id="PF03184"/>
    </source>
</evidence>
<sequence>MCQGQAEDPEVVEHFYSLLDRILTSEGIKDMSCQIFNSDESGFVTDPKSGIILARKGSHAVVQSIGGSGREQISVNCCASASGKILPPYVVYNSVNLHKDWTTGGLKDVVYTTSNKGWMEGPLYLDWFHKILFKHTDDVKDKTRVLIFDGPASHMSLELIKAARADNIILLRLPAHMTHWLQPQDLGVFRPVKGKWQSMLFRFARTHIILAQLAKSSFLLC</sequence>
<evidence type="ECO:0000313" key="2">
    <source>
        <dbReference type="EMBL" id="GFR81703.1"/>
    </source>
</evidence>
<dbReference type="GO" id="GO:0005634">
    <property type="term" value="C:nucleus"/>
    <property type="evidence" value="ECO:0007669"/>
    <property type="project" value="TreeGrafter"/>
</dbReference>
<organism evidence="2 3">
    <name type="scientific">Elysia marginata</name>
    <dbReference type="NCBI Taxonomy" id="1093978"/>
    <lineage>
        <taxon>Eukaryota</taxon>
        <taxon>Metazoa</taxon>
        <taxon>Spiralia</taxon>
        <taxon>Lophotrochozoa</taxon>
        <taxon>Mollusca</taxon>
        <taxon>Gastropoda</taxon>
        <taxon>Heterobranchia</taxon>
        <taxon>Euthyneura</taxon>
        <taxon>Panpulmonata</taxon>
        <taxon>Sacoglossa</taxon>
        <taxon>Placobranchoidea</taxon>
        <taxon>Plakobranchidae</taxon>
        <taxon>Elysia</taxon>
    </lineage>
</organism>
<dbReference type="InterPro" id="IPR036397">
    <property type="entry name" value="RNaseH_sf"/>
</dbReference>
<reference evidence="2 3" key="1">
    <citation type="journal article" date="2021" name="Elife">
        <title>Chloroplast acquisition without the gene transfer in kleptoplastic sea slugs, Plakobranchus ocellatus.</title>
        <authorList>
            <person name="Maeda T."/>
            <person name="Takahashi S."/>
            <person name="Yoshida T."/>
            <person name="Shimamura S."/>
            <person name="Takaki Y."/>
            <person name="Nagai Y."/>
            <person name="Toyoda A."/>
            <person name="Suzuki Y."/>
            <person name="Arimoto A."/>
            <person name="Ishii H."/>
            <person name="Satoh N."/>
            <person name="Nishiyama T."/>
            <person name="Hasebe M."/>
            <person name="Maruyama T."/>
            <person name="Minagawa J."/>
            <person name="Obokata J."/>
            <person name="Shigenobu S."/>
        </authorList>
    </citation>
    <scope>NUCLEOTIDE SEQUENCE [LARGE SCALE GENOMIC DNA]</scope>
</reference>
<dbReference type="PANTHER" id="PTHR19303:SF74">
    <property type="entry name" value="POGO TRANSPOSABLE ELEMENT WITH KRAB DOMAIN"/>
    <property type="match status" value="1"/>
</dbReference>
<gene>
    <name evidence="2" type="ORF">ElyMa_002346400</name>
</gene>
<dbReference type="InterPro" id="IPR004875">
    <property type="entry name" value="DDE_SF_endonuclease_dom"/>
</dbReference>
<name>A0AAV4G861_9GAST</name>
<dbReference type="AlphaFoldDB" id="A0AAV4G861"/>
<dbReference type="InterPro" id="IPR050863">
    <property type="entry name" value="CenT-Element_Derived"/>
</dbReference>
<keyword evidence="3" id="KW-1185">Reference proteome</keyword>
<comment type="caution">
    <text evidence="2">The sequence shown here is derived from an EMBL/GenBank/DDBJ whole genome shotgun (WGS) entry which is preliminary data.</text>
</comment>
<dbReference type="Proteomes" id="UP000762676">
    <property type="component" value="Unassembled WGS sequence"/>
</dbReference>
<dbReference type="Gene3D" id="3.30.420.10">
    <property type="entry name" value="Ribonuclease H-like superfamily/Ribonuclease H"/>
    <property type="match status" value="1"/>
</dbReference>
<dbReference type="Pfam" id="PF03184">
    <property type="entry name" value="DDE_1"/>
    <property type="match status" value="1"/>
</dbReference>
<dbReference type="GO" id="GO:0003677">
    <property type="term" value="F:DNA binding"/>
    <property type="evidence" value="ECO:0007669"/>
    <property type="project" value="TreeGrafter"/>
</dbReference>
<accession>A0AAV4G861</accession>
<dbReference type="PANTHER" id="PTHR19303">
    <property type="entry name" value="TRANSPOSON"/>
    <property type="match status" value="1"/>
</dbReference>
<dbReference type="EMBL" id="BMAT01004849">
    <property type="protein sequence ID" value="GFR81703.1"/>
    <property type="molecule type" value="Genomic_DNA"/>
</dbReference>